<feature type="transmembrane region" description="Helical" evidence="1">
    <location>
        <begin position="71"/>
        <end position="88"/>
    </location>
</feature>
<keyword evidence="1" id="KW-1133">Transmembrane helix</keyword>
<dbReference type="RefSeq" id="WP_106932625.1">
    <property type="nucleotide sequence ID" value="NZ_PYFT01000001.1"/>
</dbReference>
<keyword evidence="1" id="KW-0812">Transmembrane</keyword>
<feature type="transmembrane region" description="Helical" evidence="1">
    <location>
        <begin position="12"/>
        <end position="29"/>
    </location>
</feature>
<feature type="transmembrane region" description="Helical" evidence="1">
    <location>
        <begin position="125"/>
        <end position="148"/>
    </location>
</feature>
<gene>
    <name evidence="2" type="ORF">AHMF7605_24585</name>
</gene>
<protein>
    <recommendedName>
        <fullName evidence="4">DUF2306 domain-containing protein</fullName>
    </recommendedName>
</protein>
<organism evidence="2 3">
    <name type="scientific">Adhaeribacter arboris</name>
    <dbReference type="NCBI Taxonomy" id="2072846"/>
    <lineage>
        <taxon>Bacteria</taxon>
        <taxon>Pseudomonadati</taxon>
        <taxon>Bacteroidota</taxon>
        <taxon>Cytophagia</taxon>
        <taxon>Cytophagales</taxon>
        <taxon>Hymenobacteraceae</taxon>
        <taxon>Adhaeribacter</taxon>
    </lineage>
</organism>
<dbReference type="Pfam" id="PF10067">
    <property type="entry name" value="DUF2306"/>
    <property type="match status" value="1"/>
</dbReference>
<dbReference type="AlphaFoldDB" id="A0A2T2YLS5"/>
<evidence type="ECO:0000313" key="3">
    <source>
        <dbReference type="Proteomes" id="UP000240357"/>
    </source>
</evidence>
<dbReference type="OrthoDB" id="6385003at2"/>
<feature type="transmembrane region" description="Helical" evidence="1">
    <location>
        <begin position="41"/>
        <end position="59"/>
    </location>
</feature>
<name>A0A2T2YLS5_9BACT</name>
<keyword evidence="1" id="KW-0472">Membrane</keyword>
<feature type="transmembrane region" description="Helical" evidence="1">
    <location>
        <begin position="100"/>
        <end position="119"/>
    </location>
</feature>
<evidence type="ECO:0000313" key="2">
    <source>
        <dbReference type="EMBL" id="PSR56447.1"/>
    </source>
</evidence>
<evidence type="ECO:0008006" key="4">
    <source>
        <dbReference type="Google" id="ProtNLM"/>
    </source>
</evidence>
<reference evidence="2 3" key="1">
    <citation type="submission" date="2018-03" db="EMBL/GenBank/DDBJ databases">
        <title>Adhaeribacter sp. HMF7605 Genome sequencing and assembly.</title>
        <authorList>
            <person name="Kang H."/>
            <person name="Kang J."/>
            <person name="Cha I."/>
            <person name="Kim H."/>
            <person name="Joh K."/>
        </authorList>
    </citation>
    <scope>NUCLEOTIDE SEQUENCE [LARGE SCALE GENOMIC DNA]</scope>
    <source>
        <strain evidence="2 3">HMF7605</strain>
    </source>
</reference>
<dbReference type="Proteomes" id="UP000240357">
    <property type="component" value="Unassembled WGS sequence"/>
</dbReference>
<dbReference type="InterPro" id="IPR018750">
    <property type="entry name" value="DUF2306_membrane"/>
</dbReference>
<comment type="caution">
    <text evidence="2">The sequence shown here is derived from an EMBL/GenBank/DDBJ whole genome shotgun (WGS) entry which is preliminary data.</text>
</comment>
<dbReference type="EMBL" id="PYFT01000001">
    <property type="protein sequence ID" value="PSR56447.1"/>
    <property type="molecule type" value="Genomic_DNA"/>
</dbReference>
<sequence length="171" mass="19347">MEWQIHNLFGWFHVITGIIAVAAATYILLTPKGTRSHRRMGWVYVVSIVILDVSAWGILEYNSGLPGPFHVGALINLFFVSLGIYPVIRRRGNWLQKHYNYINGSVMGLFAAFFVEAVFRSFTNGYVIIGLTVGISLLVMLVSMLLIVRHRPKLYQLQRKYSKNKASAISS</sequence>
<proteinExistence type="predicted"/>
<accession>A0A2T2YLS5</accession>
<evidence type="ECO:0000256" key="1">
    <source>
        <dbReference type="SAM" id="Phobius"/>
    </source>
</evidence>
<keyword evidence="3" id="KW-1185">Reference proteome</keyword>